<dbReference type="PANTHER" id="PTHR11538">
    <property type="entry name" value="PHENYLALANYL-TRNA SYNTHETASE"/>
    <property type="match status" value="1"/>
</dbReference>
<feature type="domain" description="25S rRNA (uridine-N(3))-methyltransferase BMT5-like" evidence="1">
    <location>
        <begin position="114"/>
        <end position="181"/>
    </location>
</feature>
<dbReference type="PANTHER" id="PTHR11538:SF89">
    <property type="entry name" value="PROTEIN, PUTATIVE (DUF2431)-RELATED"/>
    <property type="match status" value="1"/>
</dbReference>
<organism evidence="2 3">
    <name type="scientific">Nyssa sinensis</name>
    <dbReference type="NCBI Taxonomy" id="561372"/>
    <lineage>
        <taxon>Eukaryota</taxon>
        <taxon>Viridiplantae</taxon>
        <taxon>Streptophyta</taxon>
        <taxon>Embryophyta</taxon>
        <taxon>Tracheophyta</taxon>
        <taxon>Spermatophyta</taxon>
        <taxon>Magnoliopsida</taxon>
        <taxon>eudicotyledons</taxon>
        <taxon>Gunneridae</taxon>
        <taxon>Pentapetalae</taxon>
        <taxon>asterids</taxon>
        <taxon>Cornales</taxon>
        <taxon>Nyssaceae</taxon>
        <taxon>Nyssa</taxon>
    </lineage>
</organism>
<evidence type="ECO:0000313" key="3">
    <source>
        <dbReference type="Proteomes" id="UP000325577"/>
    </source>
</evidence>
<sequence length="204" mass="22909">MTLRAAAAVSNTGFLGLMARNIIKVAIPKKMRRRLNIRHSIAAHHTSRLVRRGCRSIGCSLAFLMPRYGKSDADVCCFIACFDITIWLRGVSMASSWGGDCSGGGGGRVSIFRRNHQRVVKGFLRSARDMLNENGEVHVTHKTAYPFSEWKIEELAEEMGLRLVEKAWFSRRDYLGYDNKRGDGTRSNETFPVGECSTFKFAKP</sequence>
<proteinExistence type="predicted"/>
<protein>
    <recommendedName>
        <fullName evidence="1">25S rRNA (uridine-N(3))-methyltransferase BMT5-like domain-containing protein</fullName>
    </recommendedName>
</protein>
<name>A0A5J5A0P6_9ASTE</name>
<reference evidence="2 3" key="1">
    <citation type="submission" date="2019-09" db="EMBL/GenBank/DDBJ databases">
        <title>A chromosome-level genome assembly of the Chinese tupelo Nyssa sinensis.</title>
        <authorList>
            <person name="Yang X."/>
            <person name="Kang M."/>
            <person name="Yang Y."/>
            <person name="Xiong H."/>
            <person name="Wang M."/>
            <person name="Zhang Z."/>
            <person name="Wang Z."/>
            <person name="Wu H."/>
            <person name="Ma T."/>
            <person name="Liu J."/>
            <person name="Xi Z."/>
        </authorList>
    </citation>
    <scope>NUCLEOTIDE SEQUENCE [LARGE SCALE GENOMIC DNA]</scope>
    <source>
        <strain evidence="2">J267</strain>
        <tissue evidence="2">Leaf</tissue>
    </source>
</reference>
<evidence type="ECO:0000259" key="1">
    <source>
        <dbReference type="Pfam" id="PF10354"/>
    </source>
</evidence>
<dbReference type="GO" id="GO:0070042">
    <property type="term" value="F:rRNA (uridine-N3-)-methyltransferase activity"/>
    <property type="evidence" value="ECO:0007669"/>
    <property type="project" value="InterPro"/>
</dbReference>
<gene>
    <name evidence="2" type="ORF">F0562_009941</name>
</gene>
<dbReference type="AlphaFoldDB" id="A0A5J5A0P6"/>
<dbReference type="EMBL" id="CM018047">
    <property type="protein sequence ID" value="KAA8523518.1"/>
    <property type="molecule type" value="Genomic_DNA"/>
</dbReference>
<keyword evidence="3" id="KW-1185">Reference proteome</keyword>
<dbReference type="GO" id="GO:0005737">
    <property type="term" value="C:cytoplasm"/>
    <property type="evidence" value="ECO:0007669"/>
    <property type="project" value="TreeGrafter"/>
</dbReference>
<accession>A0A5J5A0P6</accession>
<evidence type="ECO:0000313" key="2">
    <source>
        <dbReference type="EMBL" id="KAA8523518.1"/>
    </source>
</evidence>
<dbReference type="InterPro" id="IPR019446">
    <property type="entry name" value="BMT5-like"/>
</dbReference>
<dbReference type="OrthoDB" id="273345at2759"/>
<dbReference type="Pfam" id="PF10354">
    <property type="entry name" value="BMT5-like"/>
    <property type="match status" value="1"/>
</dbReference>
<dbReference type="GO" id="GO:0070475">
    <property type="term" value="P:rRNA base methylation"/>
    <property type="evidence" value="ECO:0007669"/>
    <property type="project" value="InterPro"/>
</dbReference>
<dbReference type="Proteomes" id="UP000325577">
    <property type="component" value="Linkage Group LG4"/>
</dbReference>